<sequence length="176" mass="20314">MCIESDTLRDGRKIYITVKKASKVKGVELSECRCTRCTAVPGWHTRVFRFFDFRFRDIESFRRGLHSSREELGEGDDLPGSTLPTNEWQVVLRVVKEIGYPTFDFCAVHFERYHPFKTLQVLSPQPASLVPIKVEGAAYKRPHKILKLYISSDTWLLFPGPENGDDKMEKINKSCE</sequence>
<dbReference type="AlphaFoldDB" id="A0AAV7HYP7"/>
<evidence type="ECO:0000313" key="2">
    <source>
        <dbReference type="Proteomes" id="UP000826195"/>
    </source>
</evidence>
<gene>
    <name evidence="1" type="ORF">KQX54_017445</name>
</gene>
<protein>
    <submittedName>
        <fullName evidence="1">Uncharacterized protein</fullName>
    </submittedName>
</protein>
<reference evidence="1 2" key="1">
    <citation type="journal article" date="2021" name="J. Hered.">
        <title>A chromosome-level genome assembly of the parasitoid wasp, Cotesia glomerata (Hymenoptera: Braconidae).</title>
        <authorList>
            <person name="Pinto B.J."/>
            <person name="Weis J.J."/>
            <person name="Gamble T."/>
            <person name="Ode P.J."/>
            <person name="Paul R."/>
            <person name="Zaspel J.M."/>
        </authorList>
    </citation>
    <scope>NUCLEOTIDE SEQUENCE [LARGE SCALE GENOMIC DNA]</scope>
    <source>
        <strain evidence="1">CgM1</strain>
    </source>
</reference>
<comment type="caution">
    <text evidence="1">The sequence shown here is derived from an EMBL/GenBank/DDBJ whole genome shotgun (WGS) entry which is preliminary data.</text>
</comment>
<organism evidence="1 2">
    <name type="scientific">Cotesia glomerata</name>
    <name type="common">Lepidopteran parasitic wasp</name>
    <name type="synonym">Apanteles glomeratus</name>
    <dbReference type="NCBI Taxonomy" id="32391"/>
    <lineage>
        <taxon>Eukaryota</taxon>
        <taxon>Metazoa</taxon>
        <taxon>Ecdysozoa</taxon>
        <taxon>Arthropoda</taxon>
        <taxon>Hexapoda</taxon>
        <taxon>Insecta</taxon>
        <taxon>Pterygota</taxon>
        <taxon>Neoptera</taxon>
        <taxon>Endopterygota</taxon>
        <taxon>Hymenoptera</taxon>
        <taxon>Apocrita</taxon>
        <taxon>Ichneumonoidea</taxon>
        <taxon>Braconidae</taxon>
        <taxon>Microgastrinae</taxon>
        <taxon>Cotesia</taxon>
    </lineage>
</organism>
<dbReference type="EMBL" id="JAHXZJ010002982">
    <property type="protein sequence ID" value="KAH0535591.1"/>
    <property type="molecule type" value="Genomic_DNA"/>
</dbReference>
<evidence type="ECO:0000313" key="1">
    <source>
        <dbReference type="EMBL" id="KAH0535591.1"/>
    </source>
</evidence>
<name>A0AAV7HYP7_COTGL</name>
<accession>A0AAV7HYP7</accession>
<proteinExistence type="predicted"/>
<keyword evidence="2" id="KW-1185">Reference proteome</keyword>
<dbReference type="Proteomes" id="UP000826195">
    <property type="component" value="Unassembled WGS sequence"/>
</dbReference>